<sequence length="367" mass="41908">MEKLDIENLNNIISALPTINANADFWMVRADRGQYYDDFNMSSYVGIGYDEISLKEAVNLTNEQLMVLFRERKPFDSNGKEIPTGTYTSWIGQLKRFANEITPGDYVLVPSESSERFALGVVIEQPYELTPEQLDTIEEVAGRQYSPFKKRIRVQFLRKFNRSSADPALYKMIYTQTTLSKINKYSSYILRASYDAYTSDNKVYLTFPVRQKEDIEAIPYTEFTYNLITSFNAIEPNQRPIIKNNVQSAGVVQLIVDAAPGAALFCLALVSLRSQSGFSIDFSFSKKKFSITKEDDRIVMQRVKNEETDRKIKEQNASDAHVERMIDIMNRLEVPMNEIQAEVSNELSNVLKEAAKPIDDSSDNSTD</sequence>
<accession>A0AAF0GNP1</accession>
<organism evidence="1 2">
    <name type="scientific">Latilactobacillus sakei</name>
    <name type="common">Lactobacillus sakei</name>
    <dbReference type="NCBI Taxonomy" id="1599"/>
    <lineage>
        <taxon>Bacteria</taxon>
        <taxon>Bacillati</taxon>
        <taxon>Bacillota</taxon>
        <taxon>Bacilli</taxon>
        <taxon>Lactobacillales</taxon>
        <taxon>Lactobacillaceae</taxon>
        <taxon>Latilactobacillus</taxon>
    </lineage>
</organism>
<protein>
    <submittedName>
        <fullName evidence="1">Uncharacterized protein</fullName>
    </submittedName>
</protein>
<dbReference type="Proteomes" id="UP001179858">
    <property type="component" value="Chromosome"/>
</dbReference>
<proteinExistence type="predicted"/>
<dbReference type="RefSeq" id="WP_280102572.1">
    <property type="nucleotide sequence ID" value="NZ_CP122959.1"/>
</dbReference>
<evidence type="ECO:0000313" key="2">
    <source>
        <dbReference type="Proteomes" id="UP001179858"/>
    </source>
</evidence>
<dbReference type="AlphaFoldDB" id="A0AAF0GNP1"/>
<name>A0AAF0GNP1_LATSK</name>
<dbReference type="EMBL" id="CP122959">
    <property type="protein sequence ID" value="WGI18381.1"/>
    <property type="molecule type" value="Genomic_DNA"/>
</dbReference>
<gene>
    <name evidence="1" type="ORF">QBD03_06365</name>
</gene>
<evidence type="ECO:0000313" key="1">
    <source>
        <dbReference type="EMBL" id="WGI18381.1"/>
    </source>
</evidence>
<reference evidence="1" key="1">
    <citation type="submission" date="2023-04" db="EMBL/GenBank/DDBJ databases">
        <title>Novel strain of Lactilactobacillus sakei and use thereof.</title>
        <authorList>
            <person name="Kim S.Y."/>
        </authorList>
    </citation>
    <scope>NUCLEOTIDE SEQUENCE</scope>
    <source>
        <strain evidence="1">HUP1</strain>
    </source>
</reference>